<keyword evidence="2" id="KW-1185">Reference proteome</keyword>
<feature type="compositionally biased region" description="Basic and acidic residues" evidence="1">
    <location>
        <begin position="137"/>
        <end position="154"/>
    </location>
</feature>
<sequence>MARRELKLSSRDQGKLVERNPLYPEGDRALLLQTLPSLSSEGFSRWSLECPWSLPAPSWSHFRQCCGSWAAPQTSPCPSGEWVRRCWLLASRCLLPWLGRDSSHPRFLPQRARGTDPVLVLEGRGGHRCFLSGDSGPEEKTKIERQPNNRPIERPAELPASCQVAKDPGKGTRLPSAPQQSVYSAIKKGPQARLPYAQQPCTQESHQRGLWSRKCLGRARPWSTAQAAGQSCVEQDSITMASIRAGADSELGPGPLAPRYSEQQEHHLGACQKCRISGSTPDL</sequence>
<reference evidence="3" key="1">
    <citation type="submission" date="2025-08" db="UniProtKB">
        <authorList>
            <consortium name="RefSeq"/>
        </authorList>
    </citation>
    <scope>IDENTIFICATION</scope>
    <source>
        <tissue evidence="3">Whole blood</tissue>
    </source>
</reference>
<name>A0A8M1FJH0_URSMA</name>
<dbReference type="RefSeq" id="XP_040482440.1">
    <property type="nucleotide sequence ID" value="XM_040626506.1"/>
</dbReference>
<dbReference type="GeneID" id="121101891"/>
<proteinExistence type="predicted"/>
<evidence type="ECO:0000256" key="1">
    <source>
        <dbReference type="SAM" id="MobiDB-lite"/>
    </source>
</evidence>
<feature type="region of interest" description="Disordered" evidence="1">
    <location>
        <begin position="132"/>
        <end position="154"/>
    </location>
</feature>
<dbReference type="AlphaFoldDB" id="A0A8M1FJH0"/>
<accession>A0A8M1FJH0</accession>
<evidence type="ECO:0000313" key="3">
    <source>
        <dbReference type="RefSeq" id="XP_040482440.1"/>
    </source>
</evidence>
<dbReference type="Proteomes" id="UP000261680">
    <property type="component" value="Unplaced"/>
</dbReference>
<evidence type="ECO:0000313" key="2">
    <source>
        <dbReference type="Proteomes" id="UP000261680"/>
    </source>
</evidence>
<organism evidence="2 3">
    <name type="scientific">Ursus maritimus</name>
    <name type="common">Polar bear</name>
    <name type="synonym">Thalarctos maritimus</name>
    <dbReference type="NCBI Taxonomy" id="29073"/>
    <lineage>
        <taxon>Eukaryota</taxon>
        <taxon>Metazoa</taxon>
        <taxon>Chordata</taxon>
        <taxon>Craniata</taxon>
        <taxon>Vertebrata</taxon>
        <taxon>Euteleostomi</taxon>
        <taxon>Mammalia</taxon>
        <taxon>Eutheria</taxon>
        <taxon>Laurasiatheria</taxon>
        <taxon>Carnivora</taxon>
        <taxon>Caniformia</taxon>
        <taxon>Ursidae</taxon>
        <taxon>Ursus</taxon>
    </lineage>
</organism>
<dbReference type="KEGG" id="umr:121101891"/>
<protein>
    <submittedName>
        <fullName evidence="3">Uncharacterized protein LOC121101891 isoform X1</fullName>
    </submittedName>
</protein>
<gene>
    <name evidence="3" type="primary">LOC121101891</name>
</gene>